<dbReference type="EMBL" id="JAESDN010000003">
    <property type="protein sequence ID" value="KAG7052989.1"/>
    <property type="molecule type" value="Genomic_DNA"/>
</dbReference>
<evidence type="ECO:0000313" key="2">
    <source>
        <dbReference type="EMBL" id="KAG7052989.1"/>
    </source>
</evidence>
<keyword evidence="1" id="KW-0812">Transmembrane</keyword>
<accession>A0A9P7UDT3</accession>
<dbReference type="AlphaFoldDB" id="A0A9P7UDT3"/>
<keyword evidence="3" id="KW-1185">Reference proteome</keyword>
<comment type="caution">
    <text evidence="2">The sequence shown here is derived from an EMBL/GenBank/DDBJ whole genome shotgun (WGS) entry which is preliminary data.</text>
</comment>
<reference evidence="2" key="1">
    <citation type="submission" date="2021-05" db="EMBL/GenBank/DDBJ databases">
        <title>Comparative genomics of three Colletotrichum scovillei strains and genetic complementation revealed genes involved fungal growth and virulence on chili pepper.</title>
        <authorList>
            <person name="Hsieh D.-K."/>
            <person name="Chuang S.-C."/>
            <person name="Chen C.-Y."/>
            <person name="Chao Y.-T."/>
            <person name="Lu M.-Y.J."/>
            <person name="Lee M.-H."/>
            <person name="Shih M.-C."/>
        </authorList>
    </citation>
    <scope>NUCLEOTIDE SEQUENCE</scope>
    <source>
        <strain evidence="2">Coll-153</strain>
    </source>
</reference>
<sequence>MSYWVPTIHFSLYDHHDSQPDEEGVLISRELGSIFGAQGRRAAAAMNPISYMLEEQELRRRKLSPIQDLRGFLLGNRLAPLIWVIKAIIYPIVLLGTPLWLPTRNTIRRIEARRSQSLLKTIRSRDMSGTEWEAGMTVMEKWQRIISDQRRSTVLERRSILVMTLEQPSPGAKYTMVVLSDDDLEPASPPEAPDNMRSGNLEPIYAARPSGFDHYLNKVSALMNIWEQHWHEILDTIETEISIQDRERLDQLMFDKSFELSKKYFSVLKFLELASKSSEDPKSNFEAMRGRFDAVMTRSTRYPDLEGYDTTKGNWERVTQSITPPKMGRQ</sequence>
<evidence type="ECO:0000256" key="1">
    <source>
        <dbReference type="SAM" id="Phobius"/>
    </source>
</evidence>
<gene>
    <name evidence="2" type="ORF">JMJ77_000082</name>
</gene>
<feature type="transmembrane region" description="Helical" evidence="1">
    <location>
        <begin position="81"/>
        <end position="101"/>
    </location>
</feature>
<organism evidence="2 3">
    <name type="scientific">Colletotrichum scovillei</name>
    <dbReference type="NCBI Taxonomy" id="1209932"/>
    <lineage>
        <taxon>Eukaryota</taxon>
        <taxon>Fungi</taxon>
        <taxon>Dikarya</taxon>
        <taxon>Ascomycota</taxon>
        <taxon>Pezizomycotina</taxon>
        <taxon>Sordariomycetes</taxon>
        <taxon>Hypocreomycetidae</taxon>
        <taxon>Glomerellales</taxon>
        <taxon>Glomerellaceae</taxon>
        <taxon>Colletotrichum</taxon>
        <taxon>Colletotrichum acutatum species complex</taxon>
    </lineage>
</organism>
<protein>
    <submittedName>
        <fullName evidence="2">Uncharacterized protein</fullName>
    </submittedName>
</protein>
<proteinExistence type="predicted"/>
<keyword evidence="1" id="KW-1133">Transmembrane helix</keyword>
<name>A0A9P7UDT3_9PEZI</name>
<keyword evidence="1" id="KW-0472">Membrane</keyword>
<dbReference type="Proteomes" id="UP000699042">
    <property type="component" value="Unassembled WGS sequence"/>
</dbReference>
<evidence type="ECO:0000313" key="3">
    <source>
        <dbReference type="Proteomes" id="UP000699042"/>
    </source>
</evidence>